<dbReference type="RefSeq" id="WP_086335578.1">
    <property type="nucleotide sequence ID" value="NZ_NGMS01000005.1"/>
</dbReference>
<sequence length="201" mass="23399">MIDEEIREFGEKLFNKKDLSKEEKLIAFKYIVSHYNIPEDDVIARLENNFVRKEDSFNEAIDQPHREQRFRPLKQIGRAIQLLWRRAWGMIRGDRKSDRIALEKAKKAQVVTKSNNEQQSKAGISRSDLTTSRTKHANKFDDVKATEDSPQSPQMAKKSIEAVKESPIYFTRKIRSANEFAQAVNTALTKKVNHPISKERR</sequence>
<proteinExistence type="predicted"/>
<organism evidence="2 3">
    <name type="scientific">Enterococcus mundtii</name>
    <dbReference type="NCBI Taxonomy" id="53346"/>
    <lineage>
        <taxon>Bacteria</taxon>
        <taxon>Bacillati</taxon>
        <taxon>Bacillota</taxon>
        <taxon>Bacilli</taxon>
        <taxon>Lactobacillales</taxon>
        <taxon>Enterococcaceae</taxon>
        <taxon>Enterococcus</taxon>
    </lineage>
</organism>
<feature type="compositionally biased region" description="Basic and acidic residues" evidence="1">
    <location>
        <begin position="138"/>
        <end position="147"/>
    </location>
</feature>
<protein>
    <submittedName>
        <fullName evidence="2">Uncharacterized protein</fullName>
    </submittedName>
</protein>
<evidence type="ECO:0000256" key="1">
    <source>
        <dbReference type="SAM" id="MobiDB-lite"/>
    </source>
</evidence>
<feature type="region of interest" description="Disordered" evidence="1">
    <location>
        <begin position="109"/>
        <end position="162"/>
    </location>
</feature>
<name>A0A242KU57_ENTMU</name>
<evidence type="ECO:0000313" key="2">
    <source>
        <dbReference type="EMBL" id="OTP24774.1"/>
    </source>
</evidence>
<comment type="caution">
    <text evidence="2">The sequence shown here is derived from an EMBL/GenBank/DDBJ whole genome shotgun (WGS) entry which is preliminary data.</text>
</comment>
<evidence type="ECO:0000313" key="3">
    <source>
        <dbReference type="Proteomes" id="UP000195024"/>
    </source>
</evidence>
<dbReference type="AlphaFoldDB" id="A0A242KU57"/>
<gene>
    <name evidence="2" type="ORF">A5802_003088</name>
</gene>
<dbReference type="EMBL" id="NGMS01000005">
    <property type="protein sequence ID" value="OTP24774.1"/>
    <property type="molecule type" value="Genomic_DNA"/>
</dbReference>
<reference evidence="2 3" key="1">
    <citation type="submission" date="2017-05" db="EMBL/GenBank/DDBJ databases">
        <title>The Genome Sequence of Enterococcus mundtii 6B1_DIV0119.</title>
        <authorList>
            <consortium name="The Broad Institute Genomics Platform"/>
            <consortium name="The Broad Institute Genomic Center for Infectious Diseases"/>
            <person name="Earl A."/>
            <person name="Manson A."/>
            <person name="Schwartman J."/>
            <person name="Gilmore M."/>
            <person name="Abouelleil A."/>
            <person name="Cao P."/>
            <person name="Chapman S."/>
            <person name="Cusick C."/>
            <person name="Shea T."/>
            <person name="Young S."/>
            <person name="Neafsey D."/>
            <person name="Nusbaum C."/>
            <person name="Birren B."/>
        </authorList>
    </citation>
    <scope>NUCLEOTIDE SEQUENCE [LARGE SCALE GENOMIC DNA]</scope>
    <source>
        <strain evidence="2 3">6B1_DIV0119</strain>
    </source>
</reference>
<dbReference type="Proteomes" id="UP000195024">
    <property type="component" value="Unassembled WGS sequence"/>
</dbReference>
<accession>A0A242KU57</accession>
<feature type="compositionally biased region" description="Polar residues" evidence="1">
    <location>
        <begin position="111"/>
        <end position="132"/>
    </location>
</feature>